<feature type="region of interest" description="Disordered" evidence="1">
    <location>
        <begin position="257"/>
        <end position="279"/>
    </location>
</feature>
<dbReference type="EMBL" id="CAMXCT020002840">
    <property type="protein sequence ID" value="CAL1154175.1"/>
    <property type="molecule type" value="Genomic_DNA"/>
</dbReference>
<evidence type="ECO:0000313" key="4">
    <source>
        <dbReference type="EMBL" id="CAL4788112.1"/>
    </source>
</evidence>
<reference evidence="4 5" key="2">
    <citation type="submission" date="2024-05" db="EMBL/GenBank/DDBJ databases">
        <authorList>
            <person name="Chen Y."/>
            <person name="Shah S."/>
            <person name="Dougan E. K."/>
            <person name="Thang M."/>
            <person name="Chan C."/>
        </authorList>
    </citation>
    <scope>NUCLEOTIDE SEQUENCE [LARGE SCALE GENOMIC DNA]</scope>
</reference>
<evidence type="ECO:0000256" key="1">
    <source>
        <dbReference type="SAM" id="MobiDB-lite"/>
    </source>
</evidence>
<keyword evidence="2" id="KW-0732">Signal</keyword>
<feature type="signal peptide" evidence="2">
    <location>
        <begin position="1"/>
        <end position="38"/>
    </location>
</feature>
<feature type="compositionally biased region" description="Basic and acidic residues" evidence="1">
    <location>
        <begin position="267"/>
        <end position="279"/>
    </location>
</feature>
<dbReference type="EMBL" id="CAMXCT010002840">
    <property type="protein sequence ID" value="CAI4000800.1"/>
    <property type="molecule type" value="Genomic_DNA"/>
</dbReference>
<dbReference type="Proteomes" id="UP001152797">
    <property type="component" value="Unassembled WGS sequence"/>
</dbReference>
<protein>
    <submittedName>
        <fullName evidence="4">Insoluble matrix shell protein 1 (IMSP1)</fullName>
    </submittedName>
</protein>
<sequence>MRRKSACVFTRSSCVALRPLPMFWRLAGLVALATHVQAVEVSPILFSGTHDPTLTLTAHQLRTLTAKVGSYQRPGPRNRTVGYRGFRVEGFPVLRGCKDAELFLLDLFRPQLPEEAVRHIEEELSLDHSEELDLPDALEFRGKVNCSHEVGPDTVPAYDPQHDDAGCFVTHQSENNCYNYATDISTDTFAQPGRGTGHKWKANTCAAVRVAAESDGLEWKGTSLPTAAPTGHYVALFIWPDTNFHWIRMDHAGNWSHKPGGTPVRNTDNKGRKIHDPSKSDFSPWSQFCGYMHVVPSMVKPDRLKEE</sequence>
<evidence type="ECO:0000313" key="3">
    <source>
        <dbReference type="EMBL" id="CAI4000800.1"/>
    </source>
</evidence>
<reference evidence="3" key="1">
    <citation type="submission" date="2022-10" db="EMBL/GenBank/DDBJ databases">
        <authorList>
            <person name="Chen Y."/>
            <person name="Dougan E. K."/>
            <person name="Chan C."/>
            <person name="Rhodes N."/>
            <person name="Thang M."/>
        </authorList>
    </citation>
    <scope>NUCLEOTIDE SEQUENCE</scope>
</reference>
<organism evidence="3">
    <name type="scientific">Cladocopium goreaui</name>
    <dbReference type="NCBI Taxonomy" id="2562237"/>
    <lineage>
        <taxon>Eukaryota</taxon>
        <taxon>Sar</taxon>
        <taxon>Alveolata</taxon>
        <taxon>Dinophyceae</taxon>
        <taxon>Suessiales</taxon>
        <taxon>Symbiodiniaceae</taxon>
        <taxon>Cladocopium</taxon>
    </lineage>
</organism>
<dbReference type="OrthoDB" id="525839at2759"/>
<comment type="caution">
    <text evidence="3">The sequence shown here is derived from an EMBL/GenBank/DDBJ whole genome shotgun (WGS) entry which is preliminary data.</text>
</comment>
<keyword evidence="5" id="KW-1185">Reference proteome</keyword>
<evidence type="ECO:0000256" key="2">
    <source>
        <dbReference type="SAM" id="SignalP"/>
    </source>
</evidence>
<feature type="chain" id="PRO_5043270921" evidence="2">
    <location>
        <begin position="39"/>
        <end position="307"/>
    </location>
</feature>
<dbReference type="AlphaFoldDB" id="A0A9P1D025"/>
<gene>
    <name evidence="3" type="ORF">C1SCF055_LOCUS26891</name>
</gene>
<dbReference type="EMBL" id="CAMXCT030002840">
    <property type="protein sequence ID" value="CAL4788112.1"/>
    <property type="molecule type" value="Genomic_DNA"/>
</dbReference>
<accession>A0A9P1D025</accession>
<evidence type="ECO:0000313" key="5">
    <source>
        <dbReference type="Proteomes" id="UP001152797"/>
    </source>
</evidence>
<name>A0A9P1D025_9DINO</name>
<proteinExistence type="predicted"/>